<dbReference type="Proteomes" id="UP000672032">
    <property type="component" value="Chromosome 7"/>
</dbReference>
<dbReference type="InterPro" id="IPR045518">
    <property type="entry name" value="2EXR"/>
</dbReference>
<name>A0A8A3PNX7_9HELO</name>
<dbReference type="PANTHER" id="PTHR35910">
    <property type="entry name" value="2EXR DOMAIN-CONTAINING PROTEIN"/>
    <property type="match status" value="1"/>
</dbReference>
<evidence type="ECO:0000313" key="3">
    <source>
        <dbReference type="Proteomes" id="UP000672032"/>
    </source>
</evidence>
<organism evidence="2 3">
    <name type="scientific">Monilinia vaccinii-corymbosi</name>
    <dbReference type="NCBI Taxonomy" id="61207"/>
    <lineage>
        <taxon>Eukaryota</taxon>
        <taxon>Fungi</taxon>
        <taxon>Dikarya</taxon>
        <taxon>Ascomycota</taxon>
        <taxon>Pezizomycotina</taxon>
        <taxon>Leotiomycetes</taxon>
        <taxon>Helotiales</taxon>
        <taxon>Sclerotiniaceae</taxon>
        <taxon>Monilinia</taxon>
    </lineage>
</organism>
<dbReference type="AlphaFoldDB" id="A0A8A3PNX7"/>
<dbReference type="PANTHER" id="PTHR35910:SF6">
    <property type="entry name" value="2EXR DOMAIN-CONTAINING PROTEIN"/>
    <property type="match status" value="1"/>
</dbReference>
<accession>A0A8A3PNX7</accession>
<sequence>MSPSDQSFTFFSKLPVELRLMIWNHSMSPRVIEVQYNYAQNSCVSKDVPSQLLVSREARAEVLQRYEQSFGTRTKLKSAIYFNYELDTVIFDWKSFRDNYVSNCMRYEECRRIKRIRILDKNLELLINNQMRDFYAFTGLEELSISGCCMQGMESQEDTKFVLFPLRLEGWLLEGGMDSADLTNGRLIPKLFFLCQRLKEVLDAGGQRESLEACLVSRME</sequence>
<gene>
    <name evidence="2" type="ORF">DSL72_006499</name>
</gene>
<keyword evidence="3" id="KW-1185">Reference proteome</keyword>
<proteinExistence type="predicted"/>
<dbReference type="OrthoDB" id="3513892at2759"/>
<feature type="domain" description="2EXR" evidence="1">
    <location>
        <begin position="8"/>
        <end position="89"/>
    </location>
</feature>
<reference evidence="2" key="1">
    <citation type="submission" date="2020-10" db="EMBL/GenBank/DDBJ databases">
        <title>Genome Sequence of Monilinia vaccinii-corymbosi Sheds Light on Mummy Berry Disease Infection of Blueberry and Mating Type.</title>
        <authorList>
            <person name="Yow A.G."/>
            <person name="Zhang Y."/>
            <person name="Bansal K."/>
            <person name="Eacker S.M."/>
            <person name="Sullivan S."/>
            <person name="Liachko I."/>
            <person name="Cubeta M.A."/>
            <person name="Rollins J.A."/>
            <person name="Ashrafi H."/>
        </authorList>
    </citation>
    <scope>NUCLEOTIDE SEQUENCE</scope>
    <source>
        <strain evidence="2">RL-1</strain>
    </source>
</reference>
<evidence type="ECO:0000259" key="1">
    <source>
        <dbReference type="Pfam" id="PF20150"/>
    </source>
</evidence>
<protein>
    <recommendedName>
        <fullName evidence="1">2EXR domain-containing protein</fullName>
    </recommendedName>
</protein>
<dbReference type="Pfam" id="PF20150">
    <property type="entry name" value="2EXR"/>
    <property type="match status" value="1"/>
</dbReference>
<dbReference type="EMBL" id="CP063411">
    <property type="protein sequence ID" value="QSZ36619.1"/>
    <property type="molecule type" value="Genomic_DNA"/>
</dbReference>
<evidence type="ECO:0000313" key="2">
    <source>
        <dbReference type="EMBL" id="QSZ36619.1"/>
    </source>
</evidence>